<dbReference type="STRING" id="1547922.ISF6_1186"/>
<dbReference type="OrthoDB" id="9124406at2"/>
<organism evidence="1 2">
    <name type="scientific">Piscinibacter sakaiensis</name>
    <name type="common">Ideonella sakaiensis</name>
    <dbReference type="NCBI Taxonomy" id="1547922"/>
    <lineage>
        <taxon>Bacteria</taxon>
        <taxon>Pseudomonadati</taxon>
        <taxon>Pseudomonadota</taxon>
        <taxon>Betaproteobacteria</taxon>
        <taxon>Burkholderiales</taxon>
        <taxon>Sphaerotilaceae</taxon>
        <taxon>Piscinibacter</taxon>
    </lineage>
</organism>
<dbReference type="AlphaFoldDB" id="A0A0K8NZQ9"/>
<reference evidence="2" key="1">
    <citation type="submission" date="2015-07" db="EMBL/GenBank/DDBJ databases">
        <title>Discovery of a poly(ethylene terephthalate assimilation.</title>
        <authorList>
            <person name="Yoshida S."/>
            <person name="Hiraga K."/>
            <person name="Takehana T."/>
            <person name="Taniguchi I."/>
            <person name="Yamaji H."/>
            <person name="Maeda Y."/>
            <person name="Toyohara K."/>
            <person name="Miyamoto K."/>
            <person name="Kimura Y."/>
            <person name="Oda K."/>
        </authorList>
    </citation>
    <scope>NUCLEOTIDE SEQUENCE [LARGE SCALE GENOMIC DNA]</scope>
    <source>
        <strain evidence="2">NBRC 110686 / TISTR 2288 / 201-F6</strain>
    </source>
</reference>
<keyword evidence="2" id="KW-1185">Reference proteome</keyword>
<evidence type="ECO:0000313" key="1">
    <source>
        <dbReference type="EMBL" id="GAP35415.1"/>
    </source>
</evidence>
<dbReference type="GO" id="GO:0003677">
    <property type="term" value="F:DNA binding"/>
    <property type="evidence" value="ECO:0007669"/>
    <property type="project" value="UniProtKB-KW"/>
</dbReference>
<name>A0A0K8NZQ9_PISS1</name>
<comment type="caution">
    <text evidence="1">The sequence shown here is derived from an EMBL/GenBank/DDBJ whole genome shotgun (WGS) entry which is preliminary data.</text>
</comment>
<gene>
    <name evidence="1" type="ORF">ISF6_1186</name>
</gene>
<protein>
    <submittedName>
        <fullName evidence="1">DNA-binding protein</fullName>
    </submittedName>
</protein>
<reference evidence="1 2" key="2">
    <citation type="journal article" date="2016" name="Science">
        <title>A bacterium that degrades and assimilates poly(ethylene terephthalate).</title>
        <authorList>
            <person name="Yoshida S."/>
            <person name="Hiraga K."/>
            <person name="Takehana T."/>
            <person name="Taniguchi I."/>
            <person name="Yamaji H."/>
            <person name="Maeda Y."/>
            <person name="Toyohara K."/>
            <person name="Miyamoto K."/>
            <person name="Kimura Y."/>
            <person name="Oda K."/>
        </authorList>
    </citation>
    <scope>NUCLEOTIDE SEQUENCE [LARGE SCALE GENOMIC DNA]</scope>
    <source>
        <strain evidence="2">NBRC 110686 / TISTR 2288 / 201-F6</strain>
    </source>
</reference>
<evidence type="ECO:0000313" key="2">
    <source>
        <dbReference type="Proteomes" id="UP000037660"/>
    </source>
</evidence>
<keyword evidence="1" id="KW-0238">DNA-binding</keyword>
<accession>A0A0K8NZQ9</accession>
<dbReference type="EMBL" id="BBYR01000022">
    <property type="protein sequence ID" value="GAP35415.1"/>
    <property type="molecule type" value="Genomic_DNA"/>
</dbReference>
<proteinExistence type="predicted"/>
<sequence length="241" mass="26478">MRDICGNEKVTHDHLFQLFAKIGVILVPVFWGGDREGHENAMSVYLPDSRTTWVLFNLGCRIDDFSYWLAHELGHALTLHALQCDDGETFAERSAQKLLFPESVAAKALEAIREAGDKMATASWYAGSFDVSIVTVVKAADRVAGKRGEAPTGLNTGPFYGMWKRNRRSLPTAAQQLFGTDTPAPLEYIVKSEELFDTPVFRALAKFQQLEGRSPVFVAATLNVNIGDGLALSQALAELSD</sequence>
<dbReference type="Proteomes" id="UP000037660">
    <property type="component" value="Unassembled WGS sequence"/>
</dbReference>
<dbReference type="RefSeq" id="WP_054019471.1">
    <property type="nucleotide sequence ID" value="NZ_BBYR01000022.1"/>
</dbReference>